<reference evidence="2" key="2">
    <citation type="submission" date="2015-01" db="EMBL/GenBank/DDBJ databases">
        <title>Evolutionary Origins and Diversification of the Mycorrhizal Mutualists.</title>
        <authorList>
            <consortium name="DOE Joint Genome Institute"/>
            <consortium name="Mycorrhizal Genomics Consortium"/>
            <person name="Kohler A."/>
            <person name="Kuo A."/>
            <person name="Nagy L.G."/>
            <person name="Floudas D."/>
            <person name="Copeland A."/>
            <person name="Barry K.W."/>
            <person name="Cichocki N."/>
            <person name="Veneault-Fourrey C."/>
            <person name="LaButti K."/>
            <person name="Lindquist E.A."/>
            <person name="Lipzen A."/>
            <person name="Lundell T."/>
            <person name="Morin E."/>
            <person name="Murat C."/>
            <person name="Riley R."/>
            <person name="Ohm R."/>
            <person name="Sun H."/>
            <person name="Tunlid A."/>
            <person name="Henrissat B."/>
            <person name="Grigoriev I.V."/>
            <person name="Hibbett D.S."/>
            <person name="Martin F."/>
        </authorList>
    </citation>
    <scope>NUCLEOTIDE SEQUENCE [LARGE SCALE GENOMIC DNA]</scope>
    <source>
        <strain evidence="2">MUT 4182</strain>
    </source>
</reference>
<evidence type="ECO:0000313" key="2">
    <source>
        <dbReference type="Proteomes" id="UP000054248"/>
    </source>
</evidence>
<keyword evidence="2" id="KW-1185">Reference proteome</keyword>
<dbReference type="OrthoDB" id="4062651at2759"/>
<dbReference type="PROSITE" id="PS00109">
    <property type="entry name" value="PROTEIN_KINASE_TYR"/>
    <property type="match status" value="1"/>
</dbReference>
<dbReference type="InterPro" id="IPR008266">
    <property type="entry name" value="Tyr_kinase_AS"/>
</dbReference>
<organism evidence="1 2">
    <name type="scientific">Tulasnella calospora MUT 4182</name>
    <dbReference type="NCBI Taxonomy" id="1051891"/>
    <lineage>
        <taxon>Eukaryota</taxon>
        <taxon>Fungi</taxon>
        <taxon>Dikarya</taxon>
        <taxon>Basidiomycota</taxon>
        <taxon>Agaricomycotina</taxon>
        <taxon>Agaricomycetes</taxon>
        <taxon>Cantharellales</taxon>
        <taxon>Tulasnellaceae</taxon>
        <taxon>Tulasnella</taxon>
    </lineage>
</organism>
<protein>
    <submittedName>
        <fullName evidence="1">Uncharacterized protein</fullName>
    </submittedName>
</protein>
<dbReference type="Gene3D" id="1.10.510.10">
    <property type="entry name" value="Transferase(Phosphotransferase) domain 1"/>
    <property type="match status" value="1"/>
</dbReference>
<dbReference type="InterPro" id="IPR011009">
    <property type="entry name" value="Kinase-like_dom_sf"/>
</dbReference>
<gene>
    <name evidence="1" type="ORF">M407DRAFT_246338</name>
</gene>
<sequence>MELLRSPANGKPGWVTLWEFFKSKEQATRYSKAIETTLGDILGVMKRANMVHGDLRPNNIMVEVHKVRDGYIPVHSGEQPRANLRVVDFDWAGESGSVCYPLQRNEEIAWPAGPGERIMVRHDRDLVKRWWHKQFSLEFQASDTDMVE</sequence>
<dbReference type="GO" id="GO:0004672">
    <property type="term" value="F:protein kinase activity"/>
    <property type="evidence" value="ECO:0007669"/>
    <property type="project" value="InterPro"/>
</dbReference>
<reference evidence="1 2" key="1">
    <citation type="submission" date="2014-04" db="EMBL/GenBank/DDBJ databases">
        <authorList>
            <consortium name="DOE Joint Genome Institute"/>
            <person name="Kuo A."/>
            <person name="Girlanda M."/>
            <person name="Perotto S."/>
            <person name="Kohler A."/>
            <person name="Nagy L.G."/>
            <person name="Floudas D."/>
            <person name="Copeland A."/>
            <person name="Barry K.W."/>
            <person name="Cichocki N."/>
            <person name="Veneault-Fourrey C."/>
            <person name="LaButti K."/>
            <person name="Lindquist E.A."/>
            <person name="Lipzen A."/>
            <person name="Lundell T."/>
            <person name="Morin E."/>
            <person name="Murat C."/>
            <person name="Sun H."/>
            <person name="Tunlid A."/>
            <person name="Henrissat B."/>
            <person name="Grigoriev I.V."/>
            <person name="Hibbett D.S."/>
            <person name="Martin F."/>
            <person name="Nordberg H.P."/>
            <person name="Cantor M.N."/>
            <person name="Hua S.X."/>
        </authorList>
    </citation>
    <scope>NUCLEOTIDE SEQUENCE [LARGE SCALE GENOMIC DNA]</scope>
    <source>
        <strain evidence="1 2">MUT 4182</strain>
    </source>
</reference>
<evidence type="ECO:0000313" key="1">
    <source>
        <dbReference type="EMBL" id="KIO18975.1"/>
    </source>
</evidence>
<accession>A0A0C3PVJ2</accession>
<name>A0A0C3PVJ2_9AGAM</name>
<dbReference type="Proteomes" id="UP000054248">
    <property type="component" value="Unassembled WGS sequence"/>
</dbReference>
<dbReference type="HOGENOM" id="CLU_1751043_0_0_1"/>
<dbReference type="EMBL" id="KN823248">
    <property type="protein sequence ID" value="KIO18975.1"/>
    <property type="molecule type" value="Genomic_DNA"/>
</dbReference>
<dbReference type="SUPFAM" id="SSF56112">
    <property type="entry name" value="Protein kinase-like (PK-like)"/>
    <property type="match status" value="1"/>
</dbReference>
<dbReference type="AlphaFoldDB" id="A0A0C3PVJ2"/>
<proteinExistence type="predicted"/>